<dbReference type="InterPro" id="IPR024131">
    <property type="entry name" value="UPF0489"/>
</dbReference>
<dbReference type="EMBL" id="CP038152">
    <property type="protein sequence ID" value="QBR04185.1"/>
    <property type="molecule type" value="Genomic_DNA"/>
</dbReference>
<dbReference type="RefSeq" id="WP_134760323.1">
    <property type="nucleotide sequence ID" value="NZ_CP038152.1"/>
</dbReference>
<proteinExistence type="predicted"/>
<dbReference type="GeneID" id="39650042"/>
<geneLocation type="plasmid" evidence="1 2">
    <name>unnamed1</name>
</geneLocation>
<reference evidence="1 2" key="1">
    <citation type="submission" date="2019-03" db="EMBL/GenBank/DDBJ databases">
        <title>Paraburkholderia sp. 7MH5, isolated from subtropical forest soil.</title>
        <authorList>
            <person name="Gao Z.-H."/>
            <person name="Qiu L.-H."/>
        </authorList>
    </citation>
    <scope>NUCLEOTIDE SEQUENCE [LARGE SCALE GENOMIC DNA]</scope>
    <source>
        <strain evidence="1 2">7MH5</strain>
        <plasmid evidence="1 2">unnamed1</plasmid>
    </source>
</reference>
<dbReference type="OrthoDB" id="1240928at2"/>
<protein>
    <submittedName>
        <fullName evidence="1">Uncharacterized protein</fullName>
    </submittedName>
</protein>
<evidence type="ECO:0000313" key="1">
    <source>
        <dbReference type="EMBL" id="QBR04185.1"/>
    </source>
</evidence>
<dbReference type="AlphaFoldDB" id="A0A4P7DAM2"/>
<name>A0A4P7DAM2_9BURK</name>
<dbReference type="Proteomes" id="UP000295727">
    <property type="component" value="Plasmid unnamed1"/>
</dbReference>
<dbReference type="KEGG" id="ppai:E1956_44450"/>
<keyword evidence="1" id="KW-0614">Plasmid</keyword>
<sequence>MDEREIAQLQQDDAYLAALGEDIWLMDDHRWALLVWERFAHERRVRPFSLVHADFHWDGVNDFYQNDEQRNRLLGADLCALEDMIRDGNWIRYDSFIAPAVIRGLFSDVHFFCLQDDTDPGVDQDTLDAAGARQTLHLDAAELSHANFDAPVIFDLCLDLFNRSDQWLTGDLWSDAEVTNFLDQMRPLIEQAELVTVSLSFGCSGSEADTRHLASRVLPLLKQWRSAPPQ</sequence>
<gene>
    <name evidence="1" type="ORF">E1956_44450</name>
</gene>
<evidence type="ECO:0000313" key="2">
    <source>
        <dbReference type="Proteomes" id="UP000295727"/>
    </source>
</evidence>
<dbReference type="Pfam" id="PF12640">
    <property type="entry name" value="UPF0489"/>
    <property type="match status" value="1"/>
</dbReference>
<accession>A0A4P7DAM2</accession>
<organism evidence="1 2">
    <name type="scientific">Paraburkholderia pallida</name>
    <dbReference type="NCBI Taxonomy" id="2547399"/>
    <lineage>
        <taxon>Bacteria</taxon>
        <taxon>Pseudomonadati</taxon>
        <taxon>Pseudomonadota</taxon>
        <taxon>Betaproteobacteria</taxon>
        <taxon>Burkholderiales</taxon>
        <taxon>Burkholderiaceae</taxon>
        <taxon>Paraburkholderia</taxon>
    </lineage>
</organism>
<keyword evidence="2" id="KW-1185">Reference proteome</keyword>